<dbReference type="GO" id="GO:0008270">
    <property type="term" value="F:zinc ion binding"/>
    <property type="evidence" value="ECO:0007669"/>
    <property type="project" value="InterPro"/>
</dbReference>
<name>A0AAN1T1I8_9PROT</name>
<dbReference type="PANTHER" id="PTHR30096">
    <property type="entry name" value="4,5-DOPA DIOXYGENASE EXTRADIOL-LIKE PROTEIN"/>
    <property type="match status" value="1"/>
</dbReference>
<evidence type="ECO:0000256" key="2">
    <source>
        <dbReference type="ARBA" id="ARBA00007581"/>
    </source>
</evidence>
<dbReference type="InterPro" id="IPR014436">
    <property type="entry name" value="Extradiol_dOase_DODA"/>
</dbReference>
<keyword evidence="3" id="KW-0479">Metal-binding</keyword>
<feature type="domain" description="Extradiol ring-cleavage dioxygenase class III enzyme subunit B" evidence="6">
    <location>
        <begin position="28"/>
        <end position="234"/>
    </location>
</feature>
<dbReference type="SUPFAM" id="SSF53213">
    <property type="entry name" value="LigB-like"/>
    <property type="match status" value="1"/>
</dbReference>
<proteinExistence type="inferred from homology"/>
<evidence type="ECO:0000256" key="1">
    <source>
        <dbReference type="ARBA" id="ARBA00001947"/>
    </source>
</evidence>
<evidence type="ECO:0000256" key="4">
    <source>
        <dbReference type="ARBA" id="ARBA00022833"/>
    </source>
</evidence>
<comment type="cofactor">
    <cofactor evidence="1">
        <name>Zn(2+)</name>
        <dbReference type="ChEBI" id="CHEBI:29105"/>
    </cofactor>
</comment>
<reference evidence="7 8" key="1">
    <citation type="submission" date="2019-03" db="EMBL/GenBank/DDBJ databases">
        <title>Complete genome sequence of Ferrigenium kumadai strain An22, a microaerophilic iron-oxidizing bacterium isolated from a paddy field soil.</title>
        <authorList>
            <person name="Watanabe T."/>
            <person name="Asakawa S."/>
        </authorList>
    </citation>
    <scope>NUCLEOTIDE SEQUENCE [LARGE SCALE GENOMIC DNA]</scope>
    <source>
        <strain evidence="7 8">An22</strain>
    </source>
</reference>
<accession>A0AAN1T1I8</accession>
<dbReference type="AlphaFoldDB" id="A0AAN1T1I8"/>
<keyword evidence="8" id="KW-1185">Reference proteome</keyword>
<comment type="similarity">
    <text evidence="2">Belongs to the DODA-type extradiol aromatic ring-opening dioxygenase family.</text>
</comment>
<dbReference type="Gene3D" id="3.40.830.10">
    <property type="entry name" value="LigB-like"/>
    <property type="match status" value="1"/>
</dbReference>
<dbReference type="Proteomes" id="UP001319121">
    <property type="component" value="Chromosome"/>
</dbReference>
<dbReference type="KEGG" id="fku:FGKAn22_14870"/>
<dbReference type="PIRSF" id="PIRSF006157">
    <property type="entry name" value="Doxgns_DODA"/>
    <property type="match status" value="1"/>
</dbReference>
<gene>
    <name evidence="7" type="ORF">FGKAn22_14870</name>
</gene>
<dbReference type="GO" id="GO:0016702">
    <property type="term" value="F:oxidoreductase activity, acting on single donors with incorporation of molecular oxygen, incorporation of two atoms of oxygen"/>
    <property type="evidence" value="ECO:0007669"/>
    <property type="project" value="UniProtKB-ARBA"/>
</dbReference>
<dbReference type="InterPro" id="IPR004183">
    <property type="entry name" value="Xdiol_dOase_suB"/>
</dbReference>
<dbReference type="GO" id="GO:0008198">
    <property type="term" value="F:ferrous iron binding"/>
    <property type="evidence" value="ECO:0007669"/>
    <property type="project" value="InterPro"/>
</dbReference>
<dbReference type="PANTHER" id="PTHR30096:SF0">
    <property type="entry name" value="4,5-DOPA DIOXYGENASE EXTRADIOL-LIKE PROTEIN"/>
    <property type="match status" value="1"/>
</dbReference>
<evidence type="ECO:0000313" key="8">
    <source>
        <dbReference type="Proteomes" id="UP001319121"/>
    </source>
</evidence>
<protein>
    <submittedName>
        <fullName evidence="7">Dioxygenase</fullName>
    </submittedName>
</protein>
<evidence type="ECO:0000313" key="7">
    <source>
        <dbReference type="EMBL" id="BBI99794.1"/>
    </source>
</evidence>
<dbReference type="RefSeq" id="WP_343214979.1">
    <property type="nucleotide sequence ID" value="NZ_AP019536.1"/>
</dbReference>
<sequence length="262" mass="28372">MMPVLFLSHGAPTLPLDAGETGAAWRRLGERLPKPSSILMISAHWETSVPTVSRAVRPETIHDFSGFPAELYQLRYPAPGAPEMARAAVAALQQAGISAQLDESHGLDHGAWVPLSFLFPQANVPVAQLSIQPGMGPAWHVALGRALRPLREQGILIVGSGAITHNLRAIFRHPQDEPAPAWVTEFRDWVASRIREGDLQALLDYRSGAPHAAQNHPTDEHLLPLFVALGAADDISSAQHLNAVMTFGLLAMDAWLFDAPVE</sequence>
<dbReference type="Pfam" id="PF02900">
    <property type="entry name" value="LigB"/>
    <property type="match status" value="1"/>
</dbReference>
<dbReference type="EMBL" id="AP019536">
    <property type="protein sequence ID" value="BBI99794.1"/>
    <property type="molecule type" value="Genomic_DNA"/>
</dbReference>
<keyword evidence="5" id="KW-0560">Oxidoreductase</keyword>
<evidence type="ECO:0000259" key="6">
    <source>
        <dbReference type="Pfam" id="PF02900"/>
    </source>
</evidence>
<dbReference type="CDD" id="cd07363">
    <property type="entry name" value="45_DOPA_Dioxygenase"/>
    <property type="match status" value="1"/>
</dbReference>
<keyword evidence="7" id="KW-0223">Dioxygenase</keyword>
<evidence type="ECO:0000256" key="5">
    <source>
        <dbReference type="ARBA" id="ARBA00023002"/>
    </source>
</evidence>
<evidence type="ECO:0000256" key="3">
    <source>
        <dbReference type="ARBA" id="ARBA00022723"/>
    </source>
</evidence>
<keyword evidence="4" id="KW-0862">Zinc</keyword>
<organism evidence="7 8">
    <name type="scientific">Ferrigenium kumadai</name>
    <dbReference type="NCBI Taxonomy" id="1682490"/>
    <lineage>
        <taxon>Bacteria</taxon>
        <taxon>Pseudomonadati</taxon>
        <taxon>Pseudomonadota</taxon>
        <taxon>Betaproteobacteria</taxon>
        <taxon>Nitrosomonadales</taxon>
        <taxon>Gallionellaceae</taxon>
        <taxon>Ferrigenium</taxon>
    </lineage>
</organism>